<dbReference type="Proteomes" id="UP000235145">
    <property type="component" value="Unassembled WGS sequence"/>
</dbReference>
<comment type="caution">
    <text evidence="2">The sequence shown here is derived from an EMBL/GenBank/DDBJ whole genome shotgun (WGS) entry which is preliminary data.</text>
</comment>
<feature type="domain" description="F-box associated beta-propeller type 3" evidence="1">
    <location>
        <begin position="4"/>
        <end position="231"/>
    </location>
</feature>
<dbReference type="InterPro" id="IPR013187">
    <property type="entry name" value="F-box-assoc_dom_typ3"/>
</dbReference>
<dbReference type="OrthoDB" id="591557at2759"/>
<sequence>MTVIGAINGLICLSKPSYSDMSTIPPPHSMLPRLHYETSIRFGFDPKTDDYKLVKLTGLRDTANCFGSVKEWVQVEVYSMRKKSWEFITQPFPSYITRIKNNDYLCVDGHDGHLHWENKIEETIVAFDLGSETFREILLPDSILDSNHRFHRLVVLDGKLCEISCRYDGAWEVWVMEEYGVPQSWVKRHVFPKFTFASWRLPFGFTSHNELLHVDEHAQLVLYDLVANKTKLTPKKQIANKIVEYVDSLVWV</sequence>
<name>A0A9R1V051_LACSA</name>
<dbReference type="PANTHER" id="PTHR31672:SF13">
    <property type="entry name" value="F-BOX PROTEIN CPR30-LIKE"/>
    <property type="match status" value="1"/>
</dbReference>
<protein>
    <recommendedName>
        <fullName evidence="1">F-box associated beta-propeller type 3 domain-containing protein</fullName>
    </recommendedName>
</protein>
<evidence type="ECO:0000313" key="2">
    <source>
        <dbReference type="EMBL" id="KAJ0195963.1"/>
    </source>
</evidence>
<dbReference type="PANTHER" id="PTHR31672">
    <property type="entry name" value="BNACNNG10540D PROTEIN"/>
    <property type="match status" value="1"/>
</dbReference>
<dbReference type="Pfam" id="PF08268">
    <property type="entry name" value="FBA_3"/>
    <property type="match status" value="1"/>
</dbReference>
<organism evidence="2 3">
    <name type="scientific">Lactuca sativa</name>
    <name type="common">Garden lettuce</name>
    <dbReference type="NCBI Taxonomy" id="4236"/>
    <lineage>
        <taxon>Eukaryota</taxon>
        <taxon>Viridiplantae</taxon>
        <taxon>Streptophyta</taxon>
        <taxon>Embryophyta</taxon>
        <taxon>Tracheophyta</taxon>
        <taxon>Spermatophyta</taxon>
        <taxon>Magnoliopsida</taxon>
        <taxon>eudicotyledons</taxon>
        <taxon>Gunneridae</taxon>
        <taxon>Pentapetalae</taxon>
        <taxon>asterids</taxon>
        <taxon>campanulids</taxon>
        <taxon>Asterales</taxon>
        <taxon>Asteraceae</taxon>
        <taxon>Cichorioideae</taxon>
        <taxon>Cichorieae</taxon>
        <taxon>Lactucinae</taxon>
        <taxon>Lactuca</taxon>
    </lineage>
</organism>
<dbReference type="InterPro" id="IPR050796">
    <property type="entry name" value="SCF_F-box_component"/>
</dbReference>
<keyword evidence="3" id="KW-1185">Reference proteome</keyword>
<gene>
    <name evidence="2" type="ORF">LSAT_V11C700345110</name>
</gene>
<dbReference type="AlphaFoldDB" id="A0A9R1V051"/>
<reference evidence="2 3" key="1">
    <citation type="journal article" date="2017" name="Nat. Commun.">
        <title>Genome assembly with in vitro proximity ligation data and whole-genome triplication in lettuce.</title>
        <authorList>
            <person name="Reyes-Chin-Wo S."/>
            <person name="Wang Z."/>
            <person name="Yang X."/>
            <person name="Kozik A."/>
            <person name="Arikit S."/>
            <person name="Song C."/>
            <person name="Xia L."/>
            <person name="Froenicke L."/>
            <person name="Lavelle D.O."/>
            <person name="Truco M.J."/>
            <person name="Xia R."/>
            <person name="Zhu S."/>
            <person name="Xu C."/>
            <person name="Xu H."/>
            <person name="Xu X."/>
            <person name="Cox K."/>
            <person name="Korf I."/>
            <person name="Meyers B.C."/>
            <person name="Michelmore R.W."/>
        </authorList>
    </citation>
    <scope>NUCLEOTIDE SEQUENCE [LARGE SCALE GENOMIC DNA]</scope>
    <source>
        <strain evidence="3">cv. Salinas</strain>
        <tissue evidence="2">Seedlings</tissue>
    </source>
</reference>
<accession>A0A9R1V051</accession>
<dbReference type="Gramene" id="rna-gnl|WGS:NBSK|LSAT_7X8140_mrna">
    <property type="protein sequence ID" value="cds-PLY85036.1"/>
    <property type="gene ID" value="gene-LSAT_7X8140"/>
</dbReference>
<proteinExistence type="predicted"/>
<dbReference type="EMBL" id="NBSK02000007">
    <property type="protein sequence ID" value="KAJ0195963.1"/>
    <property type="molecule type" value="Genomic_DNA"/>
</dbReference>
<dbReference type="InterPro" id="IPR017451">
    <property type="entry name" value="F-box-assoc_interact_dom"/>
</dbReference>
<dbReference type="NCBIfam" id="TIGR01640">
    <property type="entry name" value="F_box_assoc_1"/>
    <property type="match status" value="1"/>
</dbReference>
<evidence type="ECO:0000313" key="3">
    <source>
        <dbReference type="Proteomes" id="UP000235145"/>
    </source>
</evidence>
<evidence type="ECO:0000259" key="1">
    <source>
        <dbReference type="Pfam" id="PF08268"/>
    </source>
</evidence>